<keyword evidence="5 7" id="KW-0450">Lipoyl</keyword>
<keyword evidence="6 7" id="KW-0012">Acyltransferase</keyword>
<evidence type="ECO:0000256" key="4">
    <source>
        <dbReference type="ARBA" id="ARBA00022679"/>
    </source>
</evidence>
<dbReference type="PROSITE" id="PS51826">
    <property type="entry name" value="PSBD"/>
    <property type="match status" value="1"/>
</dbReference>
<dbReference type="SUPFAM" id="SSF52777">
    <property type="entry name" value="CoA-dependent acyltransferases"/>
    <property type="match status" value="1"/>
</dbReference>
<dbReference type="PROSITE" id="PS50968">
    <property type="entry name" value="BIOTINYL_LIPOYL"/>
    <property type="match status" value="1"/>
</dbReference>
<feature type="domain" description="Peripheral subunit-binding (PSBD)" evidence="10">
    <location>
        <begin position="122"/>
        <end position="159"/>
    </location>
</feature>
<feature type="domain" description="Lipoyl-binding" evidence="9">
    <location>
        <begin position="1"/>
        <end position="76"/>
    </location>
</feature>
<comment type="cofactor">
    <cofactor evidence="1 7">
        <name>(R)-lipoate</name>
        <dbReference type="ChEBI" id="CHEBI:83088"/>
    </cofactor>
</comment>
<dbReference type="Proteomes" id="UP001589797">
    <property type="component" value="Unassembled WGS sequence"/>
</dbReference>
<reference evidence="11 12" key="1">
    <citation type="submission" date="2024-09" db="EMBL/GenBank/DDBJ databases">
        <authorList>
            <person name="Sun Q."/>
            <person name="Mori K."/>
        </authorList>
    </citation>
    <scope>NUCLEOTIDE SEQUENCE [LARGE SCALE GENOMIC DNA]</scope>
    <source>
        <strain evidence="11 12">CCM 7650</strain>
    </source>
</reference>
<comment type="subunit">
    <text evidence="3">Forms a 24-polypeptide structural core with octahedral symmetry.</text>
</comment>
<dbReference type="InterPro" id="IPR011053">
    <property type="entry name" value="Single_hybrid_motif"/>
</dbReference>
<dbReference type="InterPro" id="IPR001078">
    <property type="entry name" value="2-oxoacid_DH_actylTfrase"/>
</dbReference>
<comment type="caution">
    <text evidence="11">The sequence shown here is derived from an EMBL/GenBank/DDBJ whole genome shotgun (WGS) entry which is preliminary data.</text>
</comment>
<dbReference type="InterPro" id="IPR004167">
    <property type="entry name" value="PSBD"/>
</dbReference>
<evidence type="ECO:0000256" key="8">
    <source>
        <dbReference type="SAM" id="Coils"/>
    </source>
</evidence>
<gene>
    <name evidence="11" type="ORF">ACFFIP_03820</name>
</gene>
<dbReference type="RefSeq" id="WP_382386238.1">
    <property type="nucleotide sequence ID" value="NZ_JBHLWI010000007.1"/>
</dbReference>
<dbReference type="SUPFAM" id="SSF47005">
    <property type="entry name" value="Peripheral subunit-binding domain of 2-oxo acid dehydrogenase complex"/>
    <property type="match status" value="1"/>
</dbReference>
<dbReference type="PANTHER" id="PTHR43178:SF5">
    <property type="entry name" value="LIPOAMIDE ACYLTRANSFERASE COMPONENT OF BRANCHED-CHAIN ALPHA-KETO ACID DEHYDROGENASE COMPLEX, MITOCHONDRIAL"/>
    <property type="match status" value="1"/>
</dbReference>
<dbReference type="EC" id="2.3.1.-" evidence="7"/>
<dbReference type="InterPro" id="IPR000089">
    <property type="entry name" value="Biotin_lipoyl"/>
</dbReference>
<evidence type="ECO:0000313" key="11">
    <source>
        <dbReference type="EMBL" id="MFC0261796.1"/>
    </source>
</evidence>
<evidence type="ECO:0000256" key="1">
    <source>
        <dbReference type="ARBA" id="ARBA00001938"/>
    </source>
</evidence>
<dbReference type="InterPro" id="IPR023213">
    <property type="entry name" value="CAT-like_dom_sf"/>
</dbReference>
<keyword evidence="4 7" id="KW-0808">Transferase</keyword>
<feature type="coiled-coil region" evidence="8">
    <location>
        <begin position="160"/>
        <end position="190"/>
    </location>
</feature>
<dbReference type="PANTHER" id="PTHR43178">
    <property type="entry name" value="DIHYDROLIPOAMIDE ACETYLTRANSFERASE COMPONENT OF PYRUVATE DEHYDROGENASE COMPLEX"/>
    <property type="match status" value="1"/>
</dbReference>
<evidence type="ECO:0000256" key="6">
    <source>
        <dbReference type="ARBA" id="ARBA00023315"/>
    </source>
</evidence>
<dbReference type="CDD" id="cd06849">
    <property type="entry name" value="lipoyl_domain"/>
    <property type="match status" value="1"/>
</dbReference>
<dbReference type="SUPFAM" id="SSF51230">
    <property type="entry name" value="Single hybrid motif"/>
    <property type="match status" value="1"/>
</dbReference>
<evidence type="ECO:0000259" key="10">
    <source>
        <dbReference type="PROSITE" id="PS51826"/>
    </source>
</evidence>
<dbReference type="Pfam" id="PF00364">
    <property type="entry name" value="Biotin_lipoyl"/>
    <property type="match status" value="1"/>
</dbReference>
<protein>
    <recommendedName>
        <fullName evidence="7">Dihydrolipoamide acetyltransferase component of pyruvate dehydrogenase complex</fullName>
        <ecNumber evidence="7">2.3.1.-</ecNumber>
    </recommendedName>
</protein>
<name>A0ABV6FPX7_9BACT</name>
<evidence type="ECO:0000313" key="12">
    <source>
        <dbReference type="Proteomes" id="UP001589797"/>
    </source>
</evidence>
<organism evidence="11 12">
    <name type="scientific">Fontibacter flavus</name>
    <dbReference type="NCBI Taxonomy" id="654838"/>
    <lineage>
        <taxon>Bacteria</taxon>
        <taxon>Pseudomonadati</taxon>
        <taxon>Bacteroidota</taxon>
        <taxon>Cytophagia</taxon>
        <taxon>Cytophagales</taxon>
        <taxon>Cyclobacteriaceae</taxon>
        <taxon>Fontibacter</taxon>
    </lineage>
</organism>
<dbReference type="EMBL" id="JBHLWI010000007">
    <property type="protein sequence ID" value="MFC0261796.1"/>
    <property type="molecule type" value="Genomic_DNA"/>
</dbReference>
<proteinExistence type="inferred from homology"/>
<dbReference type="Gene3D" id="3.30.559.10">
    <property type="entry name" value="Chloramphenicol acetyltransferase-like domain"/>
    <property type="match status" value="1"/>
</dbReference>
<dbReference type="Pfam" id="PF02817">
    <property type="entry name" value="E3_binding"/>
    <property type="match status" value="1"/>
</dbReference>
<evidence type="ECO:0000259" key="9">
    <source>
        <dbReference type="PROSITE" id="PS50968"/>
    </source>
</evidence>
<dbReference type="GO" id="GO:0016746">
    <property type="term" value="F:acyltransferase activity"/>
    <property type="evidence" value="ECO:0007669"/>
    <property type="project" value="UniProtKB-KW"/>
</dbReference>
<evidence type="ECO:0000256" key="2">
    <source>
        <dbReference type="ARBA" id="ARBA00007317"/>
    </source>
</evidence>
<evidence type="ECO:0000256" key="5">
    <source>
        <dbReference type="ARBA" id="ARBA00022823"/>
    </source>
</evidence>
<sequence length="416" mass="45661">MIKFLMPSLGADMEDGTLVEWRKQPGDILQRGDIIADVDTQKGLIEIEVFDEGILEKQVVKEGEKVPVGTVLALIKPLGDSSKSPLPEAFKSSEPVFASSDVIQENKPELREEKTTKEQRIKISPLARKMAEENHLDISMIKGTGPEGAIVKVDIENAILNQGKEKVEKAETAKMEVVEEKLQIEEKEELEKISSPSSEGIRLAVAAAMSKSNREIPHYYLEKRINLSRSMQWLKETNKDRSVAQRLLPVSLFIKATAKALDDVPDLNATWENGLQRKNEINVGLVVSLRTGGIMVPSIPSADSKSIDEIMEAVNDIIPRARAFKLRSSEISQSTFTITSLGDGGAEKVFGLIYPPQVGIVGFGEISDQPFAENGMLGIHPVVDVTLAADHRATDGLVGSKFLAALNRYLQNPESL</sequence>
<evidence type="ECO:0000256" key="3">
    <source>
        <dbReference type="ARBA" id="ARBA00011484"/>
    </source>
</evidence>
<dbReference type="InterPro" id="IPR036625">
    <property type="entry name" value="E3-bd_dom_sf"/>
</dbReference>
<keyword evidence="8" id="KW-0175">Coiled coil</keyword>
<evidence type="ECO:0000256" key="7">
    <source>
        <dbReference type="RuleBase" id="RU003423"/>
    </source>
</evidence>
<dbReference type="Gene3D" id="4.10.320.10">
    <property type="entry name" value="E3-binding domain"/>
    <property type="match status" value="1"/>
</dbReference>
<dbReference type="Pfam" id="PF00198">
    <property type="entry name" value="2-oxoacid_dh"/>
    <property type="match status" value="1"/>
</dbReference>
<dbReference type="InterPro" id="IPR050743">
    <property type="entry name" value="2-oxoacid_DH_E2_comp"/>
</dbReference>
<dbReference type="Gene3D" id="2.40.50.100">
    <property type="match status" value="1"/>
</dbReference>
<keyword evidence="12" id="KW-1185">Reference proteome</keyword>
<comment type="similarity">
    <text evidence="2 7">Belongs to the 2-oxoacid dehydrogenase family.</text>
</comment>
<accession>A0ABV6FPX7</accession>